<feature type="non-terminal residue" evidence="3">
    <location>
        <position position="70"/>
    </location>
</feature>
<evidence type="ECO:0000313" key="4">
    <source>
        <dbReference type="Proteomes" id="UP000676336"/>
    </source>
</evidence>
<feature type="transmembrane region" description="Helical" evidence="1">
    <location>
        <begin position="44"/>
        <end position="63"/>
    </location>
</feature>
<accession>A0A8S3D276</accession>
<proteinExistence type="predicted"/>
<dbReference type="EMBL" id="CAJOBI010194524">
    <property type="protein sequence ID" value="CAF4971986.1"/>
    <property type="molecule type" value="Genomic_DNA"/>
</dbReference>
<keyword evidence="1" id="KW-0812">Transmembrane</keyword>
<reference evidence="3" key="1">
    <citation type="submission" date="2021-02" db="EMBL/GenBank/DDBJ databases">
        <authorList>
            <person name="Nowell W R."/>
        </authorList>
    </citation>
    <scope>NUCLEOTIDE SEQUENCE</scope>
</reference>
<gene>
    <name evidence="2" type="ORF">GIL414_LOCUS48120</name>
    <name evidence="3" type="ORF">SMN809_LOCUS55216</name>
</gene>
<name>A0A8S3D276_9BILA</name>
<evidence type="ECO:0000313" key="3">
    <source>
        <dbReference type="EMBL" id="CAF4971986.1"/>
    </source>
</evidence>
<protein>
    <submittedName>
        <fullName evidence="3">Uncharacterized protein</fullName>
    </submittedName>
</protein>
<dbReference type="AlphaFoldDB" id="A0A8S3D276"/>
<dbReference type="Proteomes" id="UP000676336">
    <property type="component" value="Unassembled WGS sequence"/>
</dbReference>
<evidence type="ECO:0000313" key="2">
    <source>
        <dbReference type="EMBL" id="CAF4823528.1"/>
    </source>
</evidence>
<keyword evidence="1" id="KW-0472">Membrane</keyword>
<keyword evidence="1" id="KW-1133">Transmembrane helix</keyword>
<evidence type="ECO:0000256" key="1">
    <source>
        <dbReference type="SAM" id="Phobius"/>
    </source>
</evidence>
<organism evidence="3 4">
    <name type="scientific">Rotaria magnacalcarata</name>
    <dbReference type="NCBI Taxonomy" id="392030"/>
    <lineage>
        <taxon>Eukaryota</taxon>
        <taxon>Metazoa</taxon>
        <taxon>Spiralia</taxon>
        <taxon>Gnathifera</taxon>
        <taxon>Rotifera</taxon>
        <taxon>Eurotatoria</taxon>
        <taxon>Bdelloidea</taxon>
        <taxon>Philodinida</taxon>
        <taxon>Philodinidae</taxon>
        <taxon>Rotaria</taxon>
    </lineage>
</organism>
<comment type="caution">
    <text evidence="3">The sequence shown here is derived from an EMBL/GenBank/DDBJ whole genome shotgun (WGS) entry which is preliminary data.</text>
</comment>
<dbReference type="Proteomes" id="UP000681720">
    <property type="component" value="Unassembled WGS sequence"/>
</dbReference>
<sequence>MDSSMKQTNRCQIRMNSIRQIVNLQWIKFANIYSKFLIRFSWSILSFGLLITAGLTACFFLLVEVRQFDQ</sequence>
<dbReference type="EMBL" id="CAJOBJ010155238">
    <property type="protein sequence ID" value="CAF4823528.1"/>
    <property type="molecule type" value="Genomic_DNA"/>
</dbReference>